<dbReference type="EC" id="1.11.1.25" evidence="3"/>
<evidence type="ECO:0000256" key="2">
    <source>
        <dbReference type="ARBA" id="ARBA00010505"/>
    </source>
</evidence>
<proteinExistence type="inferred from homology"/>
<dbReference type="InterPro" id="IPR036249">
    <property type="entry name" value="Thioredoxin-like_sf"/>
</dbReference>
<dbReference type="Gramene" id="ONK66560">
    <property type="protein sequence ID" value="ONK66560"/>
    <property type="gene ID" value="A4U43_C06F9460"/>
</dbReference>
<evidence type="ECO:0000256" key="5">
    <source>
        <dbReference type="ARBA" id="ARBA00022862"/>
    </source>
</evidence>
<dbReference type="Gene3D" id="3.40.30.10">
    <property type="entry name" value="Glutaredoxin"/>
    <property type="match status" value="1"/>
</dbReference>
<gene>
    <name evidence="11" type="ORF">A4U43_C06F9460</name>
</gene>
<dbReference type="GO" id="GO:0042744">
    <property type="term" value="P:hydrogen peroxide catabolic process"/>
    <property type="evidence" value="ECO:0007669"/>
    <property type="project" value="TreeGrafter"/>
</dbReference>
<reference evidence="12" key="1">
    <citation type="journal article" date="2017" name="Nat. Commun.">
        <title>The asparagus genome sheds light on the origin and evolution of a young Y chromosome.</title>
        <authorList>
            <person name="Harkess A."/>
            <person name="Zhou J."/>
            <person name="Xu C."/>
            <person name="Bowers J.E."/>
            <person name="Van der Hulst R."/>
            <person name="Ayyampalayam S."/>
            <person name="Mercati F."/>
            <person name="Riccardi P."/>
            <person name="McKain M.R."/>
            <person name="Kakrana A."/>
            <person name="Tang H."/>
            <person name="Ray J."/>
            <person name="Groenendijk J."/>
            <person name="Arikit S."/>
            <person name="Mathioni S.M."/>
            <person name="Nakano M."/>
            <person name="Shan H."/>
            <person name="Telgmann-Rauber A."/>
            <person name="Kanno A."/>
            <person name="Yue Z."/>
            <person name="Chen H."/>
            <person name="Li W."/>
            <person name="Chen Y."/>
            <person name="Xu X."/>
            <person name="Zhang Y."/>
            <person name="Luo S."/>
            <person name="Chen H."/>
            <person name="Gao J."/>
            <person name="Mao Z."/>
            <person name="Pires J.C."/>
            <person name="Luo M."/>
            <person name="Kudrna D."/>
            <person name="Wing R.A."/>
            <person name="Meyers B.C."/>
            <person name="Yi K."/>
            <person name="Kong H."/>
            <person name="Lavrijsen P."/>
            <person name="Sunseri F."/>
            <person name="Falavigna A."/>
            <person name="Ye Y."/>
            <person name="Leebens-Mack J.H."/>
            <person name="Chen G."/>
        </authorList>
    </citation>
    <scope>NUCLEOTIDE SEQUENCE [LARGE SCALE GENOMIC DNA]</scope>
    <source>
        <strain evidence="12">cv. DH0086</strain>
    </source>
</reference>
<protein>
    <recommendedName>
        <fullName evidence="3">glutaredoxin-dependent peroxiredoxin</fullName>
        <ecNumber evidence="3">1.11.1.25</ecNumber>
    </recommendedName>
    <alternativeName>
        <fullName evidence="7">Glutaredoxin-dependent peroxiredoxin</fullName>
    </alternativeName>
</protein>
<dbReference type="Proteomes" id="UP000243459">
    <property type="component" value="Chromosome 6"/>
</dbReference>
<feature type="region of interest" description="Disordered" evidence="9">
    <location>
        <begin position="1"/>
        <end position="67"/>
    </location>
</feature>
<evidence type="ECO:0000259" key="10">
    <source>
        <dbReference type="Pfam" id="PF08534"/>
    </source>
</evidence>
<organism evidence="11 12">
    <name type="scientific">Asparagus officinalis</name>
    <name type="common">Garden asparagus</name>
    <dbReference type="NCBI Taxonomy" id="4686"/>
    <lineage>
        <taxon>Eukaryota</taxon>
        <taxon>Viridiplantae</taxon>
        <taxon>Streptophyta</taxon>
        <taxon>Embryophyta</taxon>
        <taxon>Tracheophyta</taxon>
        <taxon>Spermatophyta</taxon>
        <taxon>Magnoliopsida</taxon>
        <taxon>Liliopsida</taxon>
        <taxon>Asparagales</taxon>
        <taxon>Asparagaceae</taxon>
        <taxon>Asparagoideae</taxon>
        <taxon>Asparagus</taxon>
    </lineage>
</organism>
<dbReference type="Pfam" id="PF08534">
    <property type="entry name" value="Redoxin"/>
    <property type="match status" value="1"/>
</dbReference>
<feature type="compositionally biased region" description="Low complexity" evidence="9">
    <location>
        <begin position="17"/>
        <end position="55"/>
    </location>
</feature>
<evidence type="ECO:0000256" key="4">
    <source>
        <dbReference type="ARBA" id="ARBA00022559"/>
    </source>
</evidence>
<dbReference type="EMBL" id="CM007386">
    <property type="protein sequence ID" value="ONK66560.1"/>
    <property type="molecule type" value="Genomic_DNA"/>
</dbReference>
<evidence type="ECO:0000256" key="3">
    <source>
        <dbReference type="ARBA" id="ARBA00013016"/>
    </source>
</evidence>
<evidence type="ECO:0000256" key="9">
    <source>
        <dbReference type="SAM" id="MobiDB-lite"/>
    </source>
</evidence>
<comment type="catalytic activity">
    <reaction evidence="1">
        <text>[glutaredoxin]-dithiol + a hydroperoxide = [glutaredoxin]-disulfide + an alcohol + H2O</text>
        <dbReference type="Rhea" id="RHEA:62624"/>
        <dbReference type="Rhea" id="RHEA-COMP:10729"/>
        <dbReference type="Rhea" id="RHEA-COMP:10730"/>
        <dbReference type="ChEBI" id="CHEBI:15377"/>
        <dbReference type="ChEBI" id="CHEBI:29950"/>
        <dbReference type="ChEBI" id="CHEBI:30879"/>
        <dbReference type="ChEBI" id="CHEBI:35924"/>
        <dbReference type="ChEBI" id="CHEBI:50058"/>
        <dbReference type="EC" id="1.11.1.25"/>
    </reaction>
</comment>
<evidence type="ECO:0000256" key="7">
    <source>
        <dbReference type="ARBA" id="ARBA00031688"/>
    </source>
</evidence>
<comment type="similarity">
    <text evidence="2">Belongs to the peroxiredoxin family. Prx5 subfamily.</text>
</comment>
<feature type="domain" description="Redoxin" evidence="10">
    <location>
        <begin position="60"/>
        <end position="146"/>
    </location>
</feature>
<keyword evidence="5" id="KW-0049">Antioxidant</keyword>
<dbReference type="GO" id="GO:0008379">
    <property type="term" value="F:thioredoxin peroxidase activity"/>
    <property type="evidence" value="ECO:0007669"/>
    <property type="project" value="InterPro"/>
</dbReference>
<dbReference type="GO" id="GO:0034599">
    <property type="term" value="P:cellular response to oxidative stress"/>
    <property type="evidence" value="ECO:0007669"/>
    <property type="project" value="InterPro"/>
</dbReference>
<dbReference type="AlphaFoldDB" id="A0A5P1ERC3"/>
<name>A0A5P1ERC3_ASPOF</name>
<evidence type="ECO:0000256" key="8">
    <source>
        <dbReference type="PIRSR" id="PIRSR637944-1"/>
    </source>
</evidence>
<accession>A0A5P1ERC3</accession>
<dbReference type="InterPro" id="IPR013740">
    <property type="entry name" value="Redoxin"/>
</dbReference>
<keyword evidence="12" id="KW-1185">Reference proteome</keyword>
<evidence type="ECO:0000313" key="12">
    <source>
        <dbReference type="Proteomes" id="UP000243459"/>
    </source>
</evidence>
<evidence type="ECO:0000256" key="1">
    <source>
        <dbReference type="ARBA" id="ARBA00001711"/>
    </source>
</evidence>
<dbReference type="SUPFAM" id="SSF52833">
    <property type="entry name" value="Thioredoxin-like"/>
    <property type="match status" value="1"/>
</dbReference>
<keyword evidence="4" id="KW-0575">Peroxidase</keyword>
<dbReference type="GO" id="GO:0045454">
    <property type="term" value="P:cell redox homeostasis"/>
    <property type="evidence" value="ECO:0007669"/>
    <property type="project" value="TreeGrafter"/>
</dbReference>
<dbReference type="PANTHER" id="PTHR10430">
    <property type="entry name" value="PEROXIREDOXIN"/>
    <property type="match status" value="1"/>
</dbReference>
<dbReference type="GO" id="GO:0005737">
    <property type="term" value="C:cytoplasm"/>
    <property type="evidence" value="ECO:0007669"/>
    <property type="project" value="TreeGrafter"/>
</dbReference>
<evidence type="ECO:0000313" key="11">
    <source>
        <dbReference type="EMBL" id="ONK66560.1"/>
    </source>
</evidence>
<keyword evidence="6" id="KW-0560">Oxidoreductase</keyword>
<dbReference type="PANTHER" id="PTHR10430:SF16">
    <property type="entry name" value="PEROXIREDOXIN-5, MITOCHONDRIAL"/>
    <property type="match status" value="1"/>
</dbReference>
<evidence type="ECO:0000256" key="6">
    <source>
        <dbReference type="ARBA" id="ARBA00023002"/>
    </source>
</evidence>
<feature type="active site" description="Cysteine sulfenic acid (-SOH) intermediate" evidence="8">
    <location>
        <position position="62"/>
    </location>
</feature>
<sequence>MKKKITNFKQPPPPSPSTTGSSTPSYPTSAPPTTSRRSPSPISLRVRKPSSSLSPEPSPPTCSQKHLPGFVEKVADLKAKGVDTIAYVSVDDAFVIKAWKESLNVGADNILMLSEGNDYFTGALGVQLELNNKPVGLGVGSKRYALRGEVEEAGEVFDGGAEVVGYGVGEEVEEGEKGEDEESV</sequence>
<dbReference type="InterPro" id="IPR037944">
    <property type="entry name" value="PRX5-like"/>
</dbReference>